<dbReference type="RefSeq" id="WP_109013041.1">
    <property type="nucleotide sequence ID" value="NZ_BDUD01000002.1"/>
</dbReference>
<protein>
    <submittedName>
        <fullName evidence="1">Uncharacterized protein</fullName>
    </submittedName>
</protein>
<keyword evidence="2" id="KW-1185">Reference proteome</keyword>
<proteinExistence type="predicted"/>
<dbReference type="AlphaFoldDB" id="A0A2R5G5Q8"/>
<dbReference type="EMBL" id="BDUD01000002">
    <property type="protein sequence ID" value="GBG23084.1"/>
    <property type="molecule type" value="Genomic_DNA"/>
</dbReference>
<organism evidence="1 2">
    <name type="scientific">Nostoc commune NIES-4072</name>
    <dbReference type="NCBI Taxonomy" id="2005467"/>
    <lineage>
        <taxon>Bacteria</taxon>
        <taxon>Bacillati</taxon>
        <taxon>Cyanobacteriota</taxon>
        <taxon>Cyanophyceae</taxon>
        <taxon>Nostocales</taxon>
        <taxon>Nostocaceae</taxon>
        <taxon>Nostoc</taxon>
    </lineage>
</organism>
<dbReference type="OrthoDB" id="486861at2"/>
<comment type="caution">
    <text evidence="1">The sequence shown here is derived from an EMBL/GenBank/DDBJ whole genome shotgun (WGS) entry which is preliminary data.</text>
</comment>
<reference evidence="1 2" key="1">
    <citation type="submission" date="2017-06" db="EMBL/GenBank/DDBJ databases">
        <title>Genome sequencing of cyanobaciteial culture collection at National Institute for Environmental Studies (NIES).</title>
        <authorList>
            <person name="Hirose Y."/>
            <person name="Shimura Y."/>
            <person name="Fujisawa T."/>
            <person name="Nakamura Y."/>
            <person name="Kawachi M."/>
        </authorList>
    </citation>
    <scope>NUCLEOTIDE SEQUENCE [LARGE SCALE GENOMIC DNA]</scope>
    <source>
        <strain evidence="1 2">NIES-4072</strain>
    </source>
</reference>
<sequence>MTTDLVTYYGQTPTIDQLVDKYGVYLEKLDRETKLMLRMALATYIFTLEKDSSTKHTVAEALEDALSNLGLLVSYPLYKNLFEDVCSVLNGLTTLEAETLLEALQHQIRWGNARQAVN</sequence>
<gene>
    <name evidence="1" type="ORF">NIES4072_67960</name>
</gene>
<dbReference type="Proteomes" id="UP000245124">
    <property type="component" value="Unassembled WGS sequence"/>
</dbReference>
<name>A0A2R5G5Q8_NOSCO</name>
<evidence type="ECO:0000313" key="1">
    <source>
        <dbReference type="EMBL" id="GBG23084.1"/>
    </source>
</evidence>
<evidence type="ECO:0000313" key="2">
    <source>
        <dbReference type="Proteomes" id="UP000245124"/>
    </source>
</evidence>
<accession>A0A2R5G5Q8</accession>